<dbReference type="PANTHER" id="PTHR43133:SF46">
    <property type="entry name" value="RNA POLYMERASE SIGMA-70 FACTOR ECF SUBFAMILY"/>
    <property type="match status" value="1"/>
</dbReference>
<dbReference type="NCBIfam" id="TIGR02985">
    <property type="entry name" value="Sig70_bacteroi1"/>
    <property type="match status" value="1"/>
</dbReference>
<dbReference type="InterPro" id="IPR039425">
    <property type="entry name" value="RNA_pol_sigma-70-like"/>
</dbReference>
<name>A0A1H8IZ57_9BACT</name>
<dbReference type="NCBIfam" id="TIGR02937">
    <property type="entry name" value="sigma70-ECF"/>
    <property type="match status" value="1"/>
</dbReference>
<dbReference type="SUPFAM" id="SSF88946">
    <property type="entry name" value="Sigma2 domain of RNA polymerase sigma factors"/>
    <property type="match status" value="1"/>
</dbReference>
<accession>A0A1H8IZ57</accession>
<dbReference type="Gene3D" id="1.10.10.10">
    <property type="entry name" value="Winged helix-like DNA-binding domain superfamily/Winged helix DNA-binding domain"/>
    <property type="match status" value="1"/>
</dbReference>
<feature type="domain" description="RNA polymerase sigma factor 70 region 4 type 2" evidence="6">
    <location>
        <begin position="112"/>
        <end position="163"/>
    </location>
</feature>
<reference evidence="7 8" key="1">
    <citation type="submission" date="2016-10" db="EMBL/GenBank/DDBJ databases">
        <authorList>
            <person name="de Groot N.N."/>
        </authorList>
    </citation>
    <scope>NUCLEOTIDE SEQUENCE [LARGE SCALE GENOMIC DNA]</scope>
    <source>
        <strain evidence="7 8">DSM 21039</strain>
    </source>
</reference>
<dbReference type="InterPro" id="IPR036388">
    <property type="entry name" value="WH-like_DNA-bd_sf"/>
</dbReference>
<dbReference type="Proteomes" id="UP000198984">
    <property type="component" value="Unassembled WGS sequence"/>
</dbReference>
<dbReference type="GO" id="GO:0003677">
    <property type="term" value="F:DNA binding"/>
    <property type="evidence" value="ECO:0007669"/>
    <property type="project" value="InterPro"/>
</dbReference>
<keyword evidence="8" id="KW-1185">Reference proteome</keyword>
<dbReference type="AlphaFoldDB" id="A0A1H8IZ57"/>
<dbReference type="InterPro" id="IPR007627">
    <property type="entry name" value="RNA_pol_sigma70_r2"/>
</dbReference>
<dbReference type="STRING" id="573321.SAMN04488505_112136"/>
<evidence type="ECO:0000256" key="2">
    <source>
        <dbReference type="ARBA" id="ARBA00023015"/>
    </source>
</evidence>
<dbReference type="InterPro" id="IPR014284">
    <property type="entry name" value="RNA_pol_sigma-70_dom"/>
</dbReference>
<comment type="similarity">
    <text evidence="1">Belongs to the sigma-70 factor family. ECF subfamily.</text>
</comment>
<dbReference type="InterPro" id="IPR014327">
    <property type="entry name" value="RNA_pol_sigma70_bacteroid"/>
</dbReference>
<dbReference type="InterPro" id="IPR013324">
    <property type="entry name" value="RNA_pol_sigma_r3/r4-like"/>
</dbReference>
<keyword evidence="3" id="KW-0731">Sigma factor</keyword>
<dbReference type="SUPFAM" id="SSF88659">
    <property type="entry name" value="Sigma3 and sigma4 domains of RNA polymerase sigma factors"/>
    <property type="match status" value="1"/>
</dbReference>
<dbReference type="PANTHER" id="PTHR43133">
    <property type="entry name" value="RNA POLYMERASE ECF-TYPE SIGMA FACTO"/>
    <property type="match status" value="1"/>
</dbReference>
<dbReference type="RefSeq" id="WP_089920764.1">
    <property type="nucleotide sequence ID" value="NZ_FOBB01000012.1"/>
</dbReference>
<dbReference type="GO" id="GO:0006352">
    <property type="term" value="P:DNA-templated transcription initiation"/>
    <property type="evidence" value="ECO:0007669"/>
    <property type="project" value="InterPro"/>
</dbReference>
<evidence type="ECO:0000313" key="8">
    <source>
        <dbReference type="Proteomes" id="UP000198984"/>
    </source>
</evidence>
<dbReference type="GO" id="GO:0016987">
    <property type="term" value="F:sigma factor activity"/>
    <property type="evidence" value="ECO:0007669"/>
    <property type="project" value="UniProtKB-KW"/>
</dbReference>
<dbReference type="OrthoDB" id="659855at2"/>
<keyword evidence="4" id="KW-0804">Transcription</keyword>
<feature type="domain" description="RNA polymerase sigma-70 region 2" evidence="5">
    <location>
        <begin position="13"/>
        <end position="61"/>
    </location>
</feature>
<evidence type="ECO:0000256" key="4">
    <source>
        <dbReference type="ARBA" id="ARBA00023163"/>
    </source>
</evidence>
<gene>
    <name evidence="7" type="ORF">SAMN04488505_112136</name>
</gene>
<organism evidence="7 8">
    <name type="scientific">Chitinophaga rupis</name>
    <dbReference type="NCBI Taxonomy" id="573321"/>
    <lineage>
        <taxon>Bacteria</taxon>
        <taxon>Pseudomonadati</taxon>
        <taxon>Bacteroidota</taxon>
        <taxon>Chitinophagia</taxon>
        <taxon>Chitinophagales</taxon>
        <taxon>Chitinophagaceae</taxon>
        <taxon>Chitinophaga</taxon>
    </lineage>
</organism>
<dbReference type="CDD" id="cd06171">
    <property type="entry name" value="Sigma70_r4"/>
    <property type="match status" value="1"/>
</dbReference>
<evidence type="ECO:0000259" key="5">
    <source>
        <dbReference type="Pfam" id="PF04542"/>
    </source>
</evidence>
<dbReference type="EMBL" id="FOBB01000012">
    <property type="protein sequence ID" value="SEN73874.1"/>
    <property type="molecule type" value="Genomic_DNA"/>
</dbReference>
<keyword evidence="2" id="KW-0805">Transcription regulation</keyword>
<proteinExistence type="inferred from homology"/>
<dbReference type="Gene3D" id="1.10.1740.10">
    <property type="match status" value="1"/>
</dbReference>
<dbReference type="InterPro" id="IPR013325">
    <property type="entry name" value="RNA_pol_sigma_r2"/>
</dbReference>
<dbReference type="Pfam" id="PF04542">
    <property type="entry name" value="Sigma70_r2"/>
    <property type="match status" value="1"/>
</dbReference>
<evidence type="ECO:0000256" key="1">
    <source>
        <dbReference type="ARBA" id="ARBA00010641"/>
    </source>
</evidence>
<protein>
    <submittedName>
        <fullName evidence="7">RNA polymerase sigma-70 factor, ECF subfamily</fullName>
    </submittedName>
</protein>
<sequence length="177" mass="21222">MSDNPSKALFQQLFEVNHDKVFRFAYKLTEDAVRAQEITQQCFIRLWENIHKIEAGQDVFPLLFVFTKHIVVDETRKLYREKQTLAQMSSRQPVHPADNREEMLLMRKEFWQQIQKVIDKMPEQRRNIYLLSRDKGHSHKEIADQLSLSPSTVRNHLALALQFIRREMLMHYNIETK</sequence>
<evidence type="ECO:0000259" key="6">
    <source>
        <dbReference type="Pfam" id="PF08281"/>
    </source>
</evidence>
<dbReference type="InterPro" id="IPR013249">
    <property type="entry name" value="RNA_pol_sigma70_r4_t2"/>
</dbReference>
<dbReference type="Pfam" id="PF08281">
    <property type="entry name" value="Sigma70_r4_2"/>
    <property type="match status" value="1"/>
</dbReference>
<evidence type="ECO:0000313" key="7">
    <source>
        <dbReference type="EMBL" id="SEN73874.1"/>
    </source>
</evidence>
<evidence type="ECO:0000256" key="3">
    <source>
        <dbReference type="ARBA" id="ARBA00023082"/>
    </source>
</evidence>